<feature type="coiled-coil region" evidence="1">
    <location>
        <begin position="138"/>
        <end position="197"/>
    </location>
</feature>
<feature type="coiled-coil region" evidence="1">
    <location>
        <begin position="38"/>
        <end position="65"/>
    </location>
</feature>
<dbReference type="Pfam" id="PF12329">
    <property type="entry name" value="TMF_DNA_bd"/>
    <property type="match status" value="1"/>
</dbReference>
<evidence type="ECO:0000313" key="5">
    <source>
        <dbReference type="Proteomes" id="UP000729402"/>
    </source>
</evidence>
<feature type="chain" id="PRO_5035319517" evidence="3">
    <location>
        <begin position="31"/>
        <end position="414"/>
    </location>
</feature>
<organism evidence="4 5">
    <name type="scientific">Zizania palustris</name>
    <name type="common">Northern wild rice</name>
    <dbReference type="NCBI Taxonomy" id="103762"/>
    <lineage>
        <taxon>Eukaryota</taxon>
        <taxon>Viridiplantae</taxon>
        <taxon>Streptophyta</taxon>
        <taxon>Embryophyta</taxon>
        <taxon>Tracheophyta</taxon>
        <taxon>Spermatophyta</taxon>
        <taxon>Magnoliopsida</taxon>
        <taxon>Liliopsida</taxon>
        <taxon>Poales</taxon>
        <taxon>Poaceae</taxon>
        <taxon>BOP clade</taxon>
        <taxon>Oryzoideae</taxon>
        <taxon>Oryzeae</taxon>
        <taxon>Zizaniinae</taxon>
        <taxon>Zizania</taxon>
    </lineage>
</organism>
<name>A0A8J5SKS7_ZIZPA</name>
<proteinExistence type="predicted"/>
<dbReference type="Proteomes" id="UP000729402">
    <property type="component" value="Unassembled WGS sequence"/>
</dbReference>
<accession>A0A8J5SKS7</accession>
<reference evidence="4" key="1">
    <citation type="journal article" date="2021" name="bioRxiv">
        <title>Whole Genome Assembly and Annotation of Northern Wild Rice, Zizania palustris L., Supports a Whole Genome Duplication in the Zizania Genus.</title>
        <authorList>
            <person name="Haas M."/>
            <person name="Kono T."/>
            <person name="Macchietto M."/>
            <person name="Millas R."/>
            <person name="McGilp L."/>
            <person name="Shao M."/>
            <person name="Duquette J."/>
            <person name="Hirsch C.N."/>
            <person name="Kimball J."/>
        </authorList>
    </citation>
    <scope>NUCLEOTIDE SEQUENCE</scope>
    <source>
        <tissue evidence="4">Fresh leaf tissue</tissue>
    </source>
</reference>
<dbReference type="OrthoDB" id="643140at2759"/>
<dbReference type="InterPro" id="IPR022092">
    <property type="entry name" value="TMF_DNA-bd"/>
</dbReference>
<feature type="compositionally biased region" description="Polar residues" evidence="2">
    <location>
        <begin position="361"/>
        <end position="370"/>
    </location>
</feature>
<dbReference type="PANTHER" id="PTHR34360:SF11">
    <property type="entry name" value="OS04G0607150 PROTEIN"/>
    <property type="match status" value="1"/>
</dbReference>
<gene>
    <name evidence="4" type="ORF">GUJ93_ZPchr0004g38514</name>
</gene>
<feature type="region of interest" description="Disordered" evidence="2">
    <location>
        <begin position="349"/>
        <end position="414"/>
    </location>
</feature>
<evidence type="ECO:0000313" key="4">
    <source>
        <dbReference type="EMBL" id="KAG8066172.1"/>
    </source>
</evidence>
<protein>
    <submittedName>
        <fullName evidence="4">Uncharacterized protein</fullName>
    </submittedName>
</protein>
<reference evidence="4" key="2">
    <citation type="submission" date="2021-02" db="EMBL/GenBank/DDBJ databases">
        <authorList>
            <person name="Kimball J.A."/>
            <person name="Haas M.W."/>
            <person name="Macchietto M."/>
            <person name="Kono T."/>
            <person name="Duquette J."/>
            <person name="Shao M."/>
        </authorList>
    </citation>
    <scope>NUCLEOTIDE SEQUENCE</scope>
    <source>
        <tissue evidence="4">Fresh leaf tissue</tissue>
    </source>
</reference>
<keyword evidence="1" id="KW-0175">Coiled coil</keyword>
<dbReference type="EMBL" id="JAAALK010000285">
    <property type="protein sequence ID" value="KAG8066172.1"/>
    <property type="molecule type" value="Genomic_DNA"/>
</dbReference>
<keyword evidence="3" id="KW-0732">Signal</keyword>
<dbReference type="AlphaFoldDB" id="A0A8J5SKS7"/>
<sequence>MAKPKALVAARSAILLWLCSVHVRCDVVYAYPSSSPAAAEQGQEVQMLKSKVASLEDEISGRKEETSRLENVVREKSAQIAALVSELEVLQYQATNVGDDESVLKANAHSEMLENQIMRLGSDLEDQVKKGESLEGRASEAEKSLLQLTRKLQRTEEINMEQKQKIEELNHNLQHAKDKLSEMERESEQKAEELTKVYGMWLPHWVVVLFAYCQELASDKWQLHGKLVLDALTKKKLVPVAKDHLSSLKNSTEIYASAIAARSSTAYRVCRDAIHPSIGRAQEFADHYWQESKKFSTACVTRIVAAYEPHLSRAGAVLEPYARPAISAWRRFVVSASVYHCQPRLLASAAGEPSRPGGTVRTASSSSNPSFLPPVRPPCEHGRTAGRRLELGATRAASISGSNRTEEKACRRRR</sequence>
<evidence type="ECO:0000256" key="1">
    <source>
        <dbReference type="SAM" id="Coils"/>
    </source>
</evidence>
<keyword evidence="5" id="KW-1185">Reference proteome</keyword>
<feature type="compositionally biased region" description="Basic and acidic residues" evidence="2">
    <location>
        <begin position="404"/>
        <end position="414"/>
    </location>
</feature>
<feature type="signal peptide" evidence="3">
    <location>
        <begin position="1"/>
        <end position="30"/>
    </location>
</feature>
<evidence type="ECO:0000256" key="2">
    <source>
        <dbReference type="SAM" id="MobiDB-lite"/>
    </source>
</evidence>
<evidence type="ECO:0000256" key="3">
    <source>
        <dbReference type="SAM" id="SignalP"/>
    </source>
</evidence>
<comment type="caution">
    <text evidence="4">The sequence shown here is derived from an EMBL/GenBank/DDBJ whole genome shotgun (WGS) entry which is preliminary data.</text>
</comment>
<feature type="compositionally biased region" description="Basic and acidic residues" evidence="2">
    <location>
        <begin position="378"/>
        <end position="390"/>
    </location>
</feature>
<dbReference type="PANTHER" id="PTHR34360">
    <property type="entry name" value="OS08G0519400 PROTEIN"/>
    <property type="match status" value="1"/>
</dbReference>